<reference evidence="3" key="1">
    <citation type="journal article" date="2024" name="IScience">
        <title>Strigolactones Initiate the Formation of Haustorium-like Structures in Castilleja.</title>
        <authorList>
            <person name="Buerger M."/>
            <person name="Peterson D."/>
            <person name="Chory J."/>
        </authorList>
    </citation>
    <scope>NUCLEOTIDE SEQUENCE [LARGE SCALE GENOMIC DNA]</scope>
</reference>
<dbReference type="Gene3D" id="2.40.50.140">
    <property type="entry name" value="Nucleic acid-binding proteins"/>
    <property type="match status" value="1"/>
</dbReference>
<dbReference type="SUPFAM" id="SSF50249">
    <property type="entry name" value="Nucleic acid-binding proteins"/>
    <property type="match status" value="1"/>
</dbReference>
<dbReference type="InterPro" id="IPR012340">
    <property type="entry name" value="NA-bd_OB-fold"/>
</dbReference>
<evidence type="ECO:0000259" key="1">
    <source>
        <dbReference type="Pfam" id="PF21473"/>
    </source>
</evidence>
<dbReference type="PANTHER" id="PTHR31472:SF5">
    <property type="entry name" value="OS05G0244600 PROTEIN"/>
    <property type="match status" value="1"/>
</dbReference>
<dbReference type="PANTHER" id="PTHR31472">
    <property type="entry name" value="OS05G0244600 PROTEIN"/>
    <property type="match status" value="1"/>
</dbReference>
<proteinExistence type="predicted"/>
<keyword evidence="3" id="KW-1185">Reference proteome</keyword>
<gene>
    <name evidence="2" type="ORF">CASFOL_016502</name>
</gene>
<name>A0ABD3D8D2_9LAMI</name>
<comment type="caution">
    <text evidence="2">The sequence shown here is derived from an EMBL/GenBank/DDBJ whole genome shotgun (WGS) entry which is preliminary data.</text>
</comment>
<dbReference type="Pfam" id="PF21473">
    <property type="entry name" value="OB_Ssb-like"/>
    <property type="match status" value="1"/>
</dbReference>
<dbReference type="AlphaFoldDB" id="A0ABD3D8D2"/>
<protein>
    <recommendedName>
        <fullName evidence="1">Single-stranded DNA binding protein Ssb-like OB fold domain-containing protein</fullName>
    </recommendedName>
</protein>
<accession>A0ABD3D8D2</accession>
<feature type="domain" description="Single-stranded DNA binding protein Ssb-like OB fold" evidence="1">
    <location>
        <begin position="20"/>
        <end position="84"/>
    </location>
</feature>
<organism evidence="2 3">
    <name type="scientific">Castilleja foliolosa</name>
    <dbReference type="NCBI Taxonomy" id="1961234"/>
    <lineage>
        <taxon>Eukaryota</taxon>
        <taxon>Viridiplantae</taxon>
        <taxon>Streptophyta</taxon>
        <taxon>Embryophyta</taxon>
        <taxon>Tracheophyta</taxon>
        <taxon>Spermatophyta</taxon>
        <taxon>Magnoliopsida</taxon>
        <taxon>eudicotyledons</taxon>
        <taxon>Gunneridae</taxon>
        <taxon>Pentapetalae</taxon>
        <taxon>asterids</taxon>
        <taxon>lamiids</taxon>
        <taxon>Lamiales</taxon>
        <taxon>Orobanchaceae</taxon>
        <taxon>Pedicularideae</taxon>
        <taxon>Castillejinae</taxon>
        <taxon>Castilleja</taxon>
    </lineage>
</organism>
<dbReference type="Proteomes" id="UP001632038">
    <property type="component" value="Unassembled WGS sequence"/>
</dbReference>
<evidence type="ECO:0000313" key="2">
    <source>
        <dbReference type="EMBL" id="KAL3638595.1"/>
    </source>
</evidence>
<dbReference type="InterPro" id="IPR048970">
    <property type="entry name" value="OB_Ssb-like"/>
</dbReference>
<dbReference type="EMBL" id="JAVIJP010000018">
    <property type="protein sequence ID" value="KAL3638595.1"/>
    <property type="molecule type" value="Genomic_DNA"/>
</dbReference>
<sequence length="155" mass="16827">MSDNGGRSLRKPVFVKVDSLNPGTNGHTLVVKVVNSNTVLQNGAASSSRLRGTRIAECLIGDETAVILFTARNDQVQLVQGGDCQMWHCDSILSVNMMKACLLPFHLFTSLNQQDELSKCGVSSDQEVVEKKATNICCPSLCFSSDEDDDEESSK</sequence>
<evidence type="ECO:0000313" key="3">
    <source>
        <dbReference type="Proteomes" id="UP001632038"/>
    </source>
</evidence>